<comment type="caution">
    <text evidence="1">The sequence shown here is derived from an EMBL/GenBank/DDBJ whole genome shotgun (WGS) entry which is preliminary data.</text>
</comment>
<sequence>MFGVPRLCGLDLRTVGIGDISEVTFYKPEELPVFYTFVCGVYYRGPGTWFFASGRSVVHIRWKNGKAGVMVSVNDSNDMEELKKHFDELGVNSR</sequence>
<organism evidence="1 2">
    <name type="scientific">Corynebacterium falsenii</name>
    <dbReference type="NCBI Taxonomy" id="108486"/>
    <lineage>
        <taxon>Bacteria</taxon>
        <taxon>Bacillati</taxon>
        <taxon>Actinomycetota</taxon>
        <taxon>Actinomycetes</taxon>
        <taxon>Mycobacteriales</taxon>
        <taxon>Corynebacteriaceae</taxon>
        <taxon>Corynebacterium</taxon>
    </lineage>
</organism>
<keyword evidence="2" id="KW-1185">Reference proteome</keyword>
<proteinExistence type="predicted"/>
<dbReference type="EMBL" id="QXJK01000002">
    <property type="protein sequence ID" value="RIX36233.1"/>
    <property type="molecule type" value="Genomic_DNA"/>
</dbReference>
<dbReference type="Proteomes" id="UP000285278">
    <property type="component" value="Unassembled WGS sequence"/>
</dbReference>
<reference evidence="1 2" key="1">
    <citation type="submission" date="2018-09" db="EMBL/GenBank/DDBJ databases">
        <title>Optimization and identification of Corynebacterium falsenii FN1-14 from fish paste.</title>
        <authorList>
            <person name="Daroonpunt R."/>
            <person name="Tanasupawat S."/>
        </authorList>
    </citation>
    <scope>NUCLEOTIDE SEQUENCE [LARGE SCALE GENOMIC DNA]</scope>
    <source>
        <strain evidence="1 2">FN1-14</strain>
    </source>
</reference>
<evidence type="ECO:0000313" key="1">
    <source>
        <dbReference type="EMBL" id="RIX36233.1"/>
    </source>
</evidence>
<dbReference type="AlphaFoldDB" id="A0A418Q9I8"/>
<accession>A0A418Q9I8</accession>
<gene>
    <name evidence="1" type="ORF">D3M95_02880</name>
</gene>
<protein>
    <submittedName>
        <fullName evidence="1">Uncharacterized protein</fullName>
    </submittedName>
</protein>
<evidence type="ECO:0000313" key="2">
    <source>
        <dbReference type="Proteomes" id="UP000285278"/>
    </source>
</evidence>
<name>A0A418Q9I8_9CORY</name>